<dbReference type="PANTHER" id="PTHR12460:SF0">
    <property type="entry name" value="CID DOMAIN-CONTAINING PROTEIN-RELATED"/>
    <property type="match status" value="1"/>
</dbReference>
<dbReference type="GO" id="GO:0006508">
    <property type="term" value="P:proteolysis"/>
    <property type="evidence" value="ECO:0007669"/>
    <property type="project" value="UniProtKB-KW"/>
</dbReference>
<proteinExistence type="predicted"/>
<dbReference type="Gene3D" id="2.60.120.260">
    <property type="entry name" value="Galactose-binding domain-like"/>
    <property type="match status" value="1"/>
</dbReference>
<dbReference type="SUPFAM" id="SSF49785">
    <property type="entry name" value="Galactose-binding domain-like"/>
    <property type="match status" value="1"/>
</dbReference>
<gene>
    <name evidence="7" type="ORF">PPROV_000950900</name>
</gene>
<feature type="coiled-coil region" evidence="3">
    <location>
        <begin position="593"/>
        <end position="620"/>
    </location>
</feature>
<feature type="region of interest" description="Disordered" evidence="4">
    <location>
        <begin position="1613"/>
        <end position="1652"/>
    </location>
</feature>
<dbReference type="GO" id="GO:0031124">
    <property type="term" value="P:mRNA 3'-end processing"/>
    <property type="evidence" value="ECO:0007669"/>
    <property type="project" value="TreeGrafter"/>
</dbReference>
<evidence type="ECO:0000256" key="4">
    <source>
        <dbReference type="SAM" id="MobiDB-lite"/>
    </source>
</evidence>
<evidence type="ECO:0000313" key="8">
    <source>
        <dbReference type="Proteomes" id="UP000660262"/>
    </source>
</evidence>
<dbReference type="PANTHER" id="PTHR12460">
    <property type="entry name" value="CYCLIN-DEPENDENT KINASE INHIBITOR-RELATED PROTEIN"/>
    <property type="match status" value="1"/>
</dbReference>
<dbReference type="InterPro" id="IPR008979">
    <property type="entry name" value="Galactose-bd-like_sf"/>
</dbReference>
<evidence type="ECO:0000256" key="1">
    <source>
        <dbReference type="ARBA" id="ARBA00022670"/>
    </source>
</evidence>
<dbReference type="Pfam" id="PF01483">
    <property type="entry name" value="P_proprotein"/>
    <property type="match status" value="1"/>
</dbReference>
<keyword evidence="3" id="KW-0175">Coiled coil</keyword>
<feature type="compositionally biased region" description="Basic and acidic residues" evidence="4">
    <location>
        <begin position="733"/>
        <end position="758"/>
    </location>
</feature>
<feature type="chain" id="PRO_5032932950" description="P/Homo B domain-containing protein" evidence="5">
    <location>
        <begin position="22"/>
        <end position="2194"/>
    </location>
</feature>
<organism evidence="7 8">
    <name type="scientific">Pycnococcus provasolii</name>
    <dbReference type="NCBI Taxonomy" id="41880"/>
    <lineage>
        <taxon>Eukaryota</taxon>
        <taxon>Viridiplantae</taxon>
        <taxon>Chlorophyta</taxon>
        <taxon>Pseudoscourfieldiophyceae</taxon>
        <taxon>Pseudoscourfieldiales</taxon>
        <taxon>Pycnococcaceae</taxon>
        <taxon>Pycnococcus</taxon>
    </lineage>
</organism>
<dbReference type="Proteomes" id="UP000660262">
    <property type="component" value="Unassembled WGS sequence"/>
</dbReference>
<feature type="compositionally biased region" description="Pro residues" evidence="4">
    <location>
        <begin position="1561"/>
        <end position="1571"/>
    </location>
</feature>
<reference evidence="7" key="1">
    <citation type="submission" date="2020-10" db="EMBL/GenBank/DDBJ databases">
        <title>Unveiling of a novel bifunctional photoreceptor, Dualchrome1, isolated from a cosmopolitan green alga.</title>
        <authorList>
            <person name="Suzuki S."/>
            <person name="Kawachi M."/>
        </authorList>
    </citation>
    <scope>NUCLEOTIDE SEQUENCE</scope>
    <source>
        <strain evidence="7">NIES 2893</strain>
    </source>
</reference>
<evidence type="ECO:0000313" key="7">
    <source>
        <dbReference type="EMBL" id="GHP10778.1"/>
    </source>
</evidence>
<dbReference type="EMBL" id="BNJQ01000031">
    <property type="protein sequence ID" value="GHP10778.1"/>
    <property type="molecule type" value="Genomic_DNA"/>
</dbReference>
<feature type="domain" description="P/Homo B" evidence="6">
    <location>
        <begin position="106"/>
        <end position="183"/>
    </location>
</feature>
<feature type="signal peptide" evidence="5">
    <location>
        <begin position="1"/>
        <end position="21"/>
    </location>
</feature>
<keyword evidence="5" id="KW-0732">Signal</keyword>
<dbReference type="GO" id="GO:0000993">
    <property type="term" value="F:RNA polymerase II complex binding"/>
    <property type="evidence" value="ECO:0007669"/>
    <property type="project" value="TreeGrafter"/>
</dbReference>
<evidence type="ECO:0000259" key="6">
    <source>
        <dbReference type="Pfam" id="PF01483"/>
    </source>
</evidence>
<feature type="compositionally biased region" description="Acidic residues" evidence="4">
    <location>
        <begin position="1107"/>
        <end position="1120"/>
    </location>
</feature>
<keyword evidence="2" id="KW-0378">Hydrolase</keyword>
<dbReference type="InterPro" id="IPR002884">
    <property type="entry name" value="P_dom"/>
</dbReference>
<dbReference type="InterPro" id="IPR010916">
    <property type="entry name" value="TonB_box_CS"/>
</dbReference>
<feature type="compositionally biased region" description="Low complexity" evidence="4">
    <location>
        <begin position="1572"/>
        <end position="1582"/>
    </location>
</feature>
<evidence type="ECO:0000256" key="5">
    <source>
        <dbReference type="SAM" id="SignalP"/>
    </source>
</evidence>
<feature type="region of interest" description="Disordered" evidence="4">
    <location>
        <begin position="1559"/>
        <end position="1582"/>
    </location>
</feature>
<keyword evidence="1" id="KW-0645">Protease</keyword>
<sequence length="2194" mass="245910">MGMVRAAAAVVLVAYVAVAHASAEVAANNAVSRQGREDAHADQSYGMLERGWRSLWGALVGHAPSNRRDDDDDARACVTYRNTTSRRFTYYTSTTILVRENLWSSVDTVVVTANVTYPNVDEVEVALDMPSGESVPLRVAHDNTFTSAAIQPANNQQSGMWHLRVSDMVGSTNMGTLRAWSLSICQDHAVREKQADFEPATGDTIILDGGDSTPLFSGGGRGSDQNSNNPVDEVFVPDGGGSPAFGSGLTSGAAALLSPAASFLPAALAGGALAGGAAAATAPAVGAVIVENNERDARRLPQPVRDLATKILVTAGVKYIVDLPKNAVKKAKRVALESAIRKNKRMSAKQDAIWIAAVKATNSYTCYADQYDKVYKYKKNAPLPHTPACKNDTVGHVLEKHPNARLFTAATKMLSVRIQNKWKWKKKAAYVPGYVKLRDALHAVDRLTQRVEDVKKANIYIDEKKKGKLDDWLNLVAEVANLAKKPLPYDKDPEAWVSELYSDGDVDQKKMYGKESTAATTKSVLMKFEFLKSLLDESLEAKIARVKSNEIAAKSMAKNAVMAAVEALYQLYLYIDQKLDAIKSAVWYKNANAECIRMKLEEYADEKNDARDQLPSLKSAEYWNASKSFYEYAKDNKTELIHEILKNCTKKNGTDDADGKSSYKKESLWKDEYGVDDDGDYLKNFLEHKERCKHDMYGERDYECYKSAKLWDTADFIAEYMVDQYNEQQLEKSGHIGKLRDAKDKRRPEQGNETHTGDIEEQGQTDFSFNRTEPKQGECANCIDTCYLRACPFQGEGGTALKDVENQWTQTVLKPDWARLSVGFKSVLRPDYASDLTCLTQCSVGCYATCTTKTAKLAIRAGRAVKDLYMEAYNKTHDEDEHDGDDYSRYYQKKKKSLQKKSKKQHRKIRNKFLHEKFKRQMLKIMRQEESALLAIEGTSHVLVEQLERTADKIHDKAATLWEYLVNPGRVFDALLGPGKVNAFVPDDAAMTRYLMQIGVMSHPGKHQRYFYRGQNKIESLNLYVEEVAALRKFVRLPEAEWMLLHHLACGKLPDLSVNNNLFNGFLPTMDGSHVEVSARQLDGPYMATMLNGKVRLTTPANYYDDDDRNAANYDDDVDNTYDRNAANYDDDVDNTYDRNAANYDDDVDNTYDRNAANYDDDVDNTYDRNAANYDDDVDNTYDRNAANYDDDVDNTYDRNAANYDDDVDNTYDRNAANYDDEVDNTYDRNAANYDDDVDNTYDRNAANYDDDVDNTYDRNAANYDDDVDNTYDRNAANYDDDVDNTYDRNAANYDDDVDNTYDRNAANYDDDVDDDYNTNCQYTLPAITSAKSRKHLLSTRNAFSGVAAYAVDYLWLLGAVVDALNARVDGRGRCVARSRARPPVVPTLRELDHSLSLPRVHATFGMLSRHTSVAGALPKLDSSMELVMNHVTEHRAMDDGSADMDVPSDPRLRGPSSSYSDYDDSFDSRNEAEARHALQELVRSKDDADRRAQKYQEELTQWYEYAMTLKKHVQELESMGLEQRLALLDRKTDAYVSAMSRLKETAQAGIAIQMMENEEPPQPQPQPQPLPLEQQQQQQQQQLLLLPPPHHAPLQLAPPPQPQPLPLLLPLEQQQQQQQQQPQPQPQQPRQQQHHAPLQLAPPSSLPRSSVLPKMGRVIEITGVAKDVPWDDVMTYLRDSSPEMLRMVRFGVFSDGANSQHHRFFAEFRNTVCACQAVECTIPMDSILFTTGSPHVSISRVGWIRADDGTVSMSDETKTMEGTWYSVDDIDAHETRAKVLDHTITAARDDVKVIEIKGFTFNVRAVLLKDYLGTRCHGFVGLGRLSVNKTYCRYFADFRDVGDARRAIERLDGCRLGLGLAYMGDKENPSLDRTLRCEMSPEANDQSSEMNKLVKWEMHTGLTPEKISASVTRQLLERDGKDPNHLHSPTENGKKRAHVDVPTPLARDDVKVIEIKGFAFNVRTALLKEYLGTRCHGLVGLGRLSVNKTYCRFFADFRDVGDARCAIERLDGCRLGLGLAYMGDKENPSLDRTLRCEMSPEANDQSSEMNKLAKWEKHTGLTPEKISASVTRQLLERDGKDPNHPSAIAARSGAMMPPSGDNRSKAFKSIYLGLNVQFIAEAGEVGIARLLQENGVSLIRDIKIPTISRQCAGYAFAKIPVSDADRLISMGQLPLPGPWSGNVLGVKSAMKEF</sequence>
<feature type="region of interest" description="Disordered" evidence="4">
    <location>
        <begin position="1919"/>
        <end position="1938"/>
    </location>
</feature>
<dbReference type="PROSITE" id="PS00430">
    <property type="entry name" value="TONB_DEPENDENT_REC_1"/>
    <property type="match status" value="1"/>
</dbReference>
<feature type="region of interest" description="Disordered" evidence="4">
    <location>
        <begin position="214"/>
        <end position="239"/>
    </location>
</feature>
<name>A0A830HV08_9CHLO</name>
<dbReference type="GO" id="GO:0004252">
    <property type="term" value="F:serine-type endopeptidase activity"/>
    <property type="evidence" value="ECO:0007669"/>
    <property type="project" value="InterPro"/>
</dbReference>
<feature type="region of interest" description="Disordered" evidence="4">
    <location>
        <begin position="733"/>
        <end position="767"/>
    </location>
</feature>
<keyword evidence="8" id="KW-1185">Reference proteome</keyword>
<evidence type="ECO:0000256" key="3">
    <source>
        <dbReference type="SAM" id="Coils"/>
    </source>
</evidence>
<protein>
    <recommendedName>
        <fullName evidence="6">P/Homo B domain-containing protein</fullName>
    </recommendedName>
</protein>
<evidence type="ECO:0000256" key="2">
    <source>
        <dbReference type="ARBA" id="ARBA00022801"/>
    </source>
</evidence>
<feature type="region of interest" description="Disordered" evidence="4">
    <location>
        <begin position="1438"/>
        <end position="1471"/>
    </location>
</feature>
<comment type="caution">
    <text evidence="7">The sequence shown here is derived from an EMBL/GenBank/DDBJ whole genome shotgun (WGS) entry which is preliminary data.</text>
</comment>
<accession>A0A830HV08</accession>
<feature type="region of interest" description="Disordered" evidence="4">
    <location>
        <begin position="1107"/>
        <end position="1214"/>
    </location>
</feature>
<feature type="region of interest" description="Disordered" evidence="4">
    <location>
        <begin position="2078"/>
        <end position="2101"/>
    </location>
</feature>
<feature type="region of interest" description="Disordered" evidence="4">
    <location>
        <begin position="1227"/>
        <end position="1270"/>
    </location>
</feature>